<gene>
    <name evidence="3" type="ORF">P0Y53_11815</name>
</gene>
<accession>A0AAJ5WX66</accession>
<dbReference type="EMBL" id="CP119311">
    <property type="protein sequence ID" value="WEK38183.1"/>
    <property type="molecule type" value="Genomic_DNA"/>
</dbReference>
<name>A0AAJ5WX66_9BACT</name>
<dbReference type="InterPro" id="IPR025665">
    <property type="entry name" value="Beta-barrel_OMP_2"/>
</dbReference>
<dbReference type="Pfam" id="PF13568">
    <property type="entry name" value="OMP_b-brl_2"/>
    <property type="match status" value="1"/>
</dbReference>
<feature type="signal peptide" evidence="1">
    <location>
        <begin position="1"/>
        <end position="21"/>
    </location>
</feature>
<feature type="domain" description="Outer membrane protein beta-barrel" evidence="2">
    <location>
        <begin position="20"/>
        <end position="172"/>
    </location>
</feature>
<proteinExistence type="predicted"/>
<feature type="chain" id="PRO_5042542786" evidence="1">
    <location>
        <begin position="22"/>
        <end position="195"/>
    </location>
</feature>
<sequence length="195" mass="21491">MKPKSLMLMLVALCASTFTFAQGFHIGAKAGANIFKIDGQSFKEGYEFGYNVGAFAEIDFSQRLGIQPEVLWSQTNYRSGDQFNDLYPGGVDDVKGKLNYLSIPVLLTYRAAPFLSLQAGPQFGILLNDDKSLFQNGREAFKSGDFSMLGGVQLNFGSAKIGGRYVVGLSNINDIDNKDKWKNQGFQVYLGLRII</sequence>
<reference evidence="3" key="1">
    <citation type="submission" date="2023-03" db="EMBL/GenBank/DDBJ databases">
        <title>Andean soil-derived lignocellulolytic bacterial consortium as a source of novel taxa and putative plastic-active enzymes.</title>
        <authorList>
            <person name="Diaz-Garcia L."/>
            <person name="Chuvochina M."/>
            <person name="Feuerriegel G."/>
            <person name="Bunk B."/>
            <person name="Sproer C."/>
            <person name="Streit W.R."/>
            <person name="Rodriguez L.M."/>
            <person name="Overmann J."/>
            <person name="Jimenez D.J."/>
        </authorList>
    </citation>
    <scope>NUCLEOTIDE SEQUENCE</scope>
    <source>
        <strain evidence="3">MAG 7</strain>
    </source>
</reference>
<protein>
    <submittedName>
        <fullName evidence="3">Porin family protein</fullName>
    </submittedName>
</protein>
<organism evidence="3 4">
    <name type="scientific">Candidatus Pseudobacter hemicellulosilyticus</name>
    <dbReference type="NCBI Taxonomy" id="3121375"/>
    <lineage>
        <taxon>Bacteria</taxon>
        <taxon>Pseudomonadati</taxon>
        <taxon>Bacteroidota</taxon>
        <taxon>Chitinophagia</taxon>
        <taxon>Chitinophagales</taxon>
        <taxon>Chitinophagaceae</taxon>
        <taxon>Pseudobacter</taxon>
    </lineage>
</organism>
<keyword evidence="1" id="KW-0732">Signal</keyword>
<evidence type="ECO:0000313" key="3">
    <source>
        <dbReference type="EMBL" id="WEK38183.1"/>
    </source>
</evidence>
<evidence type="ECO:0000256" key="1">
    <source>
        <dbReference type="SAM" id="SignalP"/>
    </source>
</evidence>
<dbReference type="Proteomes" id="UP001220610">
    <property type="component" value="Chromosome"/>
</dbReference>
<evidence type="ECO:0000259" key="2">
    <source>
        <dbReference type="Pfam" id="PF13568"/>
    </source>
</evidence>
<dbReference type="AlphaFoldDB" id="A0AAJ5WX66"/>
<evidence type="ECO:0000313" key="4">
    <source>
        <dbReference type="Proteomes" id="UP001220610"/>
    </source>
</evidence>